<dbReference type="SMART" id="SM00906">
    <property type="entry name" value="Fungal_trans"/>
    <property type="match status" value="1"/>
</dbReference>
<dbReference type="Proteomes" id="UP001610563">
    <property type="component" value="Unassembled WGS sequence"/>
</dbReference>
<evidence type="ECO:0000259" key="3">
    <source>
        <dbReference type="SMART" id="SM00906"/>
    </source>
</evidence>
<evidence type="ECO:0000256" key="1">
    <source>
        <dbReference type="ARBA" id="ARBA00023242"/>
    </source>
</evidence>
<feature type="compositionally biased region" description="Low complexity" evidence="2">
    <location>
        <begin position="454"/>
        <end position="463"/>
    </location>
</feature>
<gene>
    <name evidence="4" type="ORF">BJX66DRAFT_321052</name>
</gene>
<feature type="compositionally biased region" description="Polar residues" evidence="2">
    <location>
        <begin position="64"/>
        <end position="73"/>
    </location>
</feature>
<dbReference type="InterPro" id="IPR007219">
    <property type="entry name" value="XnlR_reg_dom"/>
</dbReference>
<evidence type="ECO:0000256" key="2">
    <source>
        <dbReference type="SAM" id="MobiDB-lite"/>
    </source>
</evidence>
<keyword evidence="5" id="KW-1185">Reference proteome</keyword>
<dbReference type="InterPro" id="IPR050987">
    <property type="entry name" value="AtrR-like"/>
</dbReference>
<dbReference type="PANTHER" id="PTHR46910">
    <property type="entry name" value="TRANSCRIPTION FACTOR PDR1"/>
    <property type="match status" value="1"/>
</dbReference>
<feature type="region of interest" description="Disordered" evidence="2">
    <location>
        <begin position="25"/>
        <end position="103"/>
    </location>
</feature>
<name>A0ABR4GQF7_9EURO</name>
<protein>
    <submittedName>
        <fullName evidence="4">Fungal-specific transcription factor domain-containing protein</fullName>
    </submittedName>
</protein>
<sequence length="702" mass="76783">MDPPRPLKRVSRACDYCRKKRLYGATCSTSDPRAGENQHPGPSAGDKRTQETAGIGQIGHREGNQPQHQQTSHVFLPWNQPGEPAPQSQSQSLPQPQPEPELDPELSILHSRTEVTPDFDQYAQELGLVFAPYCPPQSPPSLALNHDFDTTAADDGFSTLASSYPVQLPSPRLSDGVPSHSVFQGLDLGRDVNSLDMAPPPPPRPAHELFLRKGSSDTKFIGMGSVGSTISECLRYGSMESAILAHLVNGIRHVDELSLPTAVPLPALPDRDVAERGIRTYHERLHLLYPIVEVEFLDGWRGIYDEGSNGGTLSPIAYCRLCLVVLVGNIVSPQRGESDHWEAAQRLHQQTWSLLGQVMASAFMESMQVMLLHTLFLLYCGKTGIAWMTCGMAVHIAQSLGLHQYPAPQLELTVRQIDMRSKLWSVAYALDAFLSLSEGRPSSITGSPPSLASSFFTSHSHPPSYRPPSTPSKPPAAQIHEWLVSLAAIASSVVSLLKSGDSPLRTLSQIGEIDTQLLAWKDSIPMELRPDQQILADDPIYSAMAMLHLKYHNLMRTIHWVSLTLSTTTGENTIATSSSLASSTPRLNPRILSSSTICLASSRSIIDVLNASSSRRTLGCPGGSAGGFIVPYCMAAISTFYRQILKEPRRHGARTDLELMRNGTVHVAALLDSVRPRSHFRALFGEMLRVAEEVIPGTFRGF</sequence>
<keyword evidence="1" id="KW-0539">Nucleus</keyword>
<accession>A0ABR4GQF7</accession>
<reference evidence="4 5" key="1">
    <citation type="submission" date="2024-07" db="EMBL/GenBank/DDBJ databases">
        <title>Section-level genome sequencing and comparative genomics of Aspergillus sections Usti and Cavernicolus.</title>
        <authorList>
            <consortium name="Lawrence Berkeley National Laboratory"/>
            <person name="Nybo J.L."/>
            <person name="Vesth T.C."/>
            <person name="Theobald S."/>
            <person name="Frisvad J.C."/>
            <person name="Larsen T.O."/>
            <person name="Kjaerboelling I."/>
            <person name="Rothschild-Mancinelli K."/>
            <person name="Lyhne E.K."/>
            <person name="Kogle M.E."/>
            <person name="Barry K."/>
            <person name="Clum A."/>
            <person name="Na H."/>
            <person name="Ledsgaard L."/>
            <person name="Lin J."/>
            <person name="Lipzen A."/>
            <person name="Kuo A."/>
            <person name="Riley R."/>
            <person name="Mondo S."/>
            <person name="Labutti K."/>
            <person name="Haridas S."/>
            <person name="Pangalinan J."/>
            <person name="Salamov A.A."/>
            <person name="Simmons B.A."/>
            <person name="Magnuson J.K."/>
            <person name="Chen J."/>
            <person name="Drula E."/>
            <person name="Henrissat B."/>
            <person name="Wiebenga A."/>
            <person name="Lubbers R.J."/>
            <person name="Gomes A.C."/>
            <person name="Makela M.R."/>
            <person name="Stajich J."/>
            <person name="Grigoriev I.V."/>
            <person name="Mortensen U.H."/>
            <person name="De Vries R.P."/>
            <person name="Baker S.E."/>
            <person name="Andersen M.R."/>
        </authorList>
    </citation>
    <scope>NUCLEOTIDE SEQUENCE [LARGE SCALE GENOMIC DNA]</scope>
    <source>
        <strain evidence="4 5">CBS 209.92</strain>
    </source>
</reference>
<evidence type="ECO:0000313" key="4">
    <source>
        <dbReference type="EMBL" id="KAL2801106.1"/>
    </source>
</evidence>
<proteinExistence type="predicted"/>
<dbReference type="PANTHER" id="PTHR46910:SF1">
    <property type="entry name" value="MISCELLANEOUS ZN(II)2CYS6 TRANSCRIPTION FACTOR (EUROFUNG)-RELATED"/>
    <property type="match status" value="1"/>
</dbReference>
<dbReference type="Pfam" id="PF04082">
    <property type="entry name" value="Fungal_trans"/>
    <property type="match status" value="1"/>
</dbReference>
<feature type="region of interest" description="Disordered" evidence="2">
    <location>
        <begin position="454"/>
        <end position="473"/>
    </location>
</feature>
<dbReference type="CDD" id="cd12148">
    <property type="entry name" value="fungal_TF_MHR"/>
    <property type="match status" value="1"/>
</dbReference>
<feature type="domain" description="Xylanolytic transcriptional activator regulatory" evidence="3">
    <location>
        <begin position="386"/>
        <end position="455"/>
    </location>
</feature>
<feature type="compositionally biased region" description="Pro residues" evidence="2">
    <location>
        <begin position="464"/>
        <end position="473"/>
    </location>
</feature>
<comment type="caution">
    <text evidence="4">The sequence shown here is derived from an EMBL/GenBank/DDBJ whole genome shotgun (WGS) entry which is preliminary data.</text>
</comment>
<feature type="compositionally biased region" description="Low complexity" evidence="2">
    <location>
        <begin position="85"/>
        <end position="94"/>
    </location>
</feature>
<organism evidence="4 5">
    <name type="scientific">Aspergillus keveii</name>
    <dbReference type="NCBI Taxonomy" id="714993"/>
    <lineage>
        <taxon>Eukaryota</taxon>
        <taxon>Fungi</taxon>
        <taxon>Dikarya</taxon>
        <taxon>Ascomycota</taxon>
        <taxon>Pezizomycotina</taxon>
        <taxon>Eurotiomycetes</taxon>
        <taxon>Eurotiomycetidae</taxon>
        <taxon>Eurotiales</taxon>
        <taxon>Aspergillaceae</taxon>
        <taxon>Aspergillus</taxon>
        <taxon>Aspergillus subgen. Nidulantes</taxon>
    </lineage>
</organism>
<dbReference type="EMBL" id="JBFTWV010000001">
    <property type="protein sequence ID" value="KAL2801106.1"/>
    <property type="molecule type" value="Genomic_DNA"/>
</dbReference>
<evidence type="ECO:0000313" key="5">
    <source>
        <dbReference type="Proteomes" id="UP001610563"/>
    </source>
</evidence>